<keyword evidence="1" id="KW-0732">Signal</keyword>
<dbReference type="HOGENOM" id="CLU_547396_0_0_12"/>
<dbReference type="AlphaFoldDB" id="I4B9D9"/>
<keyword evidence="3" id="KW-1185">Reference proteome</keyword>
<dbReference type="SUPFAM" id="SSF56024">
    <property type="entry name" value="Phospholipase D/nuclease"/>
    <property type="match status" value="1"/>
</dbReference>
<evidence type="ECO:0000313" key="3">
    <source>
        <dbReference type="Proteomes" id="UP000006048"/>
    </source>
</evidence>
<dbReference type="RefSeq" id="WP_014804396.1">
    <property type="nucleotide sequence ID" value="NC_018020.1"/>
</dbReference>
<proteinExistence type="predicted"/>
<dbReference type="STRING" id="869212.Turpa_3257"/>
<gene>
    <name evidence="2" type="ordered locus">Turpa_3257</name>
</gene>
<evidence type="ECO:0000313" key="2">
    <source>
        <dbReference type="EMBL" id="AFM13896.1"/>
    </source>
</evidence>
<accession>I4B9D9</accession>
<feature type="signal peptide" evidence="1">
    <location>
        <begin position="1"/>
        <end position="25"/>
    </location>
</feature>
<feature type="chain" id="PRO_5003686459" description="Lipoprotein" evidence="1">
    <location>
        <begin position="26"/>
        <end position="498"/>
    </location>
</feature>
<name>I4B9D9_TURPD</name>
<dbReference type="Gene3D" id="3.30.870.10">
    <property type="entry name" value="Endonuclease Chain A"/>
    <property type="match status" value="1"/>
</dbReference>
<evidence type="ECO:0000256" key="1">
    <source>
        <dbReference type="SAM" id="SignalP"/>
    </source>
</evidence>
<dbReference type="KEGG" id="tpx:Turpa_3257"/>
<organism evidence="2 3">
    <name type="scientific">Turneriella parva (strain ATCC BAA-1111 / DSM 21527 / NCTC 11395 / H)</name>
    <name type="common">Leptospira parva</name>
    <dbReference type="NCBI Taxonomy" id="869212"/>
    <lineage>
        <taxon>Bacteria</taxon>
        <taxon>Pseudomonadati</taxon>
        <taxon>Spirochaetota</taxon>
        <taxon>Spirochaetia</taxon>
        <taxon>Leptospirales</taxon>
        <taxon>Leptospiraceae</taxon>
        <taxon>Turneriella</taxon>
    </lineage>
</organism>
<evidence type="ECO:0008006" key="4">
    <source>
        <dbReference type="Google" id="ProtNLM"/>
    </source>
</evidence>
<dbReference type="Proteomes" id="UP000006048">
    <property type="component" value="Chromosome"/>
</dbReference>
<sequence length="498" mass="54771">MKQTRVHISLVLTLSLFSFMRGTCATTTSDPELSTQSMNYYIGLGGNAKAKEKLLSIIASAKTEVVGVFNDLADTEISSALIDKANAGLKVAVGGDRRNENNAGFAALKNQRSANKFLDYATATSTAAAEPNQNLKNKILATRLNFNRLNRSLKYNAEPYDGRVEYNFVVADKYNCWISTGGANSETFSTGFSIVFVFQSFDICNDFYNEAQQLVYGGLFGDEGVPSFGKFRNSKTITDPNTRFRLGDLIFNIYFAPQERPLVALVTELLRAEKSIKFASRAITQDIIADMTNHNSNRSHVLNALQYKARIPQVFGQAFSVKGVVGTEVDGSPTAIPSPWTAYNAPYNALVSGSCPTLNTTTINIPFKDTNGTAVFNNAKINSISIHCDLKTLQDAIASTSTAEFRKHPSNLPFSVFMTDVGARKPRLIVMSSDLRKRYYYDDGQSQDAEPKRTQDDLYTITDAFVIMVEPAGTETNMKIFNDFSTLVDRLFNAGGAL</sequence>
<reference evidence="2 3" key="1">
    <citation type="submission" date="2012-06" db="EMBL/GenBank/DDBJ databases">
        <title>The complete chromosome of genome of Turneriella parva DSM 21527.</title>
        <authorList>
            <consortium name="US DOE Joint Genome Institute (JGI-PGF)"/>
            <person name="Lucas S."/>
            <person name="Han J."/>
            <person name="Lapidus A."/>
            <person name="Bruce D."/>
            <person name="Goodwin L."/>
            <person name="Pitluck S."/>
            <person name="Peters L."/>
            <person name="Kyrpides N."/>
            <person name="Mavromatis K."/>
            <person name="Ivanova N."/>
            <person name="Mikhailova N."/>
            <person name="Chertkov O."/>
            <person name="Detter J.C."/>
            <person name="Tapia R."/>
            <person name="Han C."/>
            <person name="Land M."/>
            <person name="Hauser L."/>
            <person name="Markowitz V."/>
            <person name="Cheng J.-F."/>
            <person name="Hugenholtz P."/>
            <person name="Woyke T."/>
            <person name="Wu D."/>
            <person name="Gronow S."/>
            <person name="Wellnitz S."/>
            <person name="Brambilla E."/>
            <person name="Klenk H.-P."/>
            <person name="Eisen J.A."/>
        </authorList>
    </citation>
    <scope>NUCLEOTIDE SEQUENCE [LARGE SCALE GENOMIC DNA]</scope>
    <source>
        <strain evidence="3">ATCC BAA-1111 / DSM 21527 / NCTC 11395 / H</strain>
    </source>
</reference>
<protein>
    <recommendedName>
        <fullName evidence="4">Lipoprotein</fullName>
    </recommendedName>
</protein>
<dbReference type="EMBL" id="CP002959">
    <property type="protein sequence ID" value="AFM13896.1"/>
    <property type="molecule type" value="Genomic_DNA"/>
</dbReference>